<protein>
    <submittedName>
        <fullName evidence="3">Uncharacterized protein</fullName>
    </submittedName>
</protein>
<feature type="compositionally biased region" description="Low complexity" evidence="1">
    <location>
        <begin position="290"/>
        <end position="300"/>
    </location>
</feature>
<evidence type="ECO:0000313" key="3">
    <source>
        <dbReference type="EMBL" id="MET4757612.1"/>
    </source>
</evidence>
<dbReference type="RefSeq" id="WP_354007756.1">
    <property type="nucleotide sequence ID" value="NZ_JBEWTA010000001.1"/>
</dbReference>
<accession>A0ABV2SIM5</accession>
<feature type="chain" id="PRO_5047301201" evidence="2">
    <location>
        <begin position="26"/>
        <end position="325"/>
    </location>
</feature>
<evidence type="ECO:0000256" key="1">
    <source>
        <dbReference type="SAM" id="MobiDB-lite"/>
    </source>
</evidence>
<name>A0ABV2SIM5_9GAMM</name>
<dbReference type="Proteomes" id="UP001549366">
    <property type="component" value="Unassembled WGS sequence"/>
</dbReference>
<feature type="compositionally biased region" description="Polar residues" evidence="1">
    <location>
        <begin position="316"/>
        <end position="325"/>
    </location>
</feature>
<sequence>MKKADYLIFFVFLFIVFTAVSQARAADDKPTDKNQPEGATALDPEEVTLYCDALSQEPVITCLFANLDYFSQRTFLQVVSHNSQLTKHSEILEKLHKNLYGLSFHELAEGQNGLYLLNHNQSEIEIKGVSLLPDFGAFEYTLPPEATIHIRVVSIDQDDDDDNKSVGSDEVSDSASFEMFVAISDQPDQSATHSGNVAVGFLQGAPVDDSIDPSGKEGSLLVAPDWESLIASLQDWQIDSLIRHLNANNSAIQSLLSLFGSDKEACKELLIVLLNSLMERFFEPSHDTTEAASASETASEITDEQATDCHCDNDLSENPANQQDR</sequence>
<dbReference type="EMBL" id="JBEWTB010000002">
    <property type="protein sequence ID" value="MET4757612.1"/>
    <property type="molecule type" value="Genomic_DNA"/>
</dbReference>
<evidence type="ECO:0000313" key="4">
    <source>
        <dbReference type="Proteomes" id="UP001549366"/>
    </source>
</evidence>
<feature type="region of interest" description="Disordered" evidence="1">
    <location>
        <begin position="288"/>
        <end position="325"/>
    </location>
</feature>
<proteinExistence type="predicted"/>
<comment type="caution">
    <text evidence="3">The sequence shown here is derived from an EMBL/GenBank/DDBJ whole genome shotgun (WGS) entry which is preliminary data.</text>
</comment>
<feature type="signal peptide" evidence="2">
    <location>
        <begin position="1"/>
        <end position="25"/>
    </location>
</feature>
<keyword evidence="4" id="KW-1185">Reference proteome</keyword>
<organism evidence="3 4">
    <name type="scientific">Endozoicomonas lisbonensis</name>
    <dbReference type="NCBI Taxonomy" id="3120522"/>
    <lineage>
        <taxon>Bacteria</taxon>
        <taxon>Pseudomonadati</taxon>
        <taxon>Pseudomonadota</taxon>
        <taxon>Gammaproteobacteria</taxon>
        <taxon>Oceanospirillales</taxon>
        <taxon>Endozoicomonadaceae</taxon>
        <taxon>Endozoicomonas</taxon>
    </lineage>
</organism>
<evidence type="ECO:0000256" key="2">
    <source>
        <dbReference type="SAM" id="SignalP"/>
    </source>
</evidence>
<gene>
    <name evidence="3" type="ORF">V5J35_002804</name>
</gene>
<reference evidence="3 4" key="1">
    <citation type="submission" date="2024-06" db="EMBL/GenBank/DDBJ databases">
        <title>Genomic Encyclopedia of Type Strains, Phase V (KMG-V): Genome sequencing to study the core and pangenomes of soil and plant-associated prokaryotes.</title>
        <authorList>
            <person name="Whitman W."/>
        </authorList>
    </citation>
    <scope>NUCLEOTIDE SEQUENCE [LARGE SCALE GENOMIC DNA]</scope>
    <source>
        <strain evidence="3 4">NE40</strain>
    </source>
</reference>
<keyword evidence="2" id="KW-0732">Signal</keyword>